<organism evidence="1 2">
    <name type="scientific">Nocardia jiangsuensis</name>
    <dbReference type="NCBI Taxonomy" id="1691563"/>
    <lineage>
        <taxon>Bacteria</taxon>
        <taxon>Bacillati</taxon>
        <taxon>Actinomycetota</taxon>
        <taxon>Actinomycetes</taxon>
        <taxon>Mycobacteriales</taxon>
        <taxon>Nocardiaceae</taxon>
        <taxon>Nocardia</taxon>
    </lineage>
</organism>
<dbReference type="InterPro" id="IPR023393">
    <property type="entry name" value="START-like_dom_sf"/>
</dbReference>
<protein>
    <submittedName>
        <fullName evidence="1">SRPBCC family protein</fullName>
    </submittedName>
</protein>
<accession>A0ABV8DWA4</accession>
<evidence type="ECO:0000313" key="2">
    <source>
        <dbReference type="Proteomes" id="UP001595696"/>
    </source>
</evidence>
<comment type="caution">
    <text evidence="1">The sequence shown here is derived from an EMBL/GenBank/DDBJ whole genome shotgun (WGS) entry which is preliminary data.</text>
</comment>
<dbReference type="EMBL" id="JBHSAX010000016">
    <property type="protein sequence ID" value="MFC3964124.1"/>
    <property type="molecule type" value="Genomic_DNA"/>
</dbReference>
<sequence>MGRIQAGEVLSASIEIAAPADAVYALVSDVTRIPEWSPETVRVRRLGPAGFRSWNRRRLGVWRTDATIVESIPGERFSFVVQAMGGDWTQWTYRLEPGGDSTRLTEEFRMCVALPTSILAFEWLFLLVRDRRADLRQNLETSVARIGAIIESGAARRRTGEHP</sequence>
<dbReference type="Pfam" id="PF10604">
    <property type="entry name" value="Polyketide_cyc2"/>
    <property type="match status" value="1"/>
</dbReference>
<dbReference type="InterPro" id="IPR019587">
    <property type="entry name" value="Polyketide_cyclase/dehydratase"/>
</dbReference>
<name>A0ABV8DWA4_9NOCA</name>
<dbReference type="Proteomes" id="UP001595696">
    <property type="component" value="Unassembled WGS sequence"/>
</dbReference>
<reference evidence="2" key="1">
    <citation type="journal article" date="2019" name="Int. J. Syst. Evol. Microbiol.">
        <title>The Global Catalogue of Microorganisms (GCM) 10K type strain sequencing project: providing services to taxonomists for standard genome sequencing and annotation.</title>
        <authorList>
            <consortium name="The Broad Institute Genomics Platform"/>
            <consortium name="The Broad Institute Genome Sequencing Center for Infectious Disease"/>
            <person name="Wu L."/>
            <person name="Ma J."/>
        </authorList>
    </citation>
    <scope>NUCLEOTIDE SEQUENCE [LARGE SCALE GENOMIC DNA]</scope>
    <source>
        <strain evidence="2">CGMCC 4.7330</strain>
    </source>
</reference>
<dbReference type="CDD" id="cd07812">
    <property type="entry name" value="SRPBCC"/>
    <property type="match status" value="1"/>
</dbReference>
<evidence type="ECO:0000313" key="1">
    <source>
        <dbReference type="EMBL" id="MFC3964124.1"/>
    </source>
</evidence>
<dbReference type="Gene3D" id="3.30.530.20">
    <property type="match status" value="1"/>
</dbReference>
<dbReference type="RefSeq" id="WP_378613899.1">
    <property type="nucleotide sequence ID" value="NZ_JBHSAX010000016.1"/>
</dbReference>
<proteinExistence type="predicted"/>
<keyword evidence="2" id="KW-1185">Reference proteome</keyword>
<dbReference type="SUPFAM" id="SSF55961">
    <property type="entry name" value="Bet v1-like"/>
    <property type="match status" value="1"/>
</dbReference>
<gene>
    <name evidence="1" type="ORF">ACFO0B_19225</name>
</gene>